<dbReference type="AlphaFoldDB" id="A0A106BLE4"/>
<feature type="transmembrane region" description="Helical" evidence="1">
    <location>
        <begin position="241"/>
        <end position="265"/>
    </location>
</feature>
<feature type="transmembrane region" description="Helical" evidence="1">
    <location>
        <begin position="403"/>
        <end position="422"/>
    </location>
</feature>
<dbReference type="RefSeq" id="WP_059757422.1">
    <property type="nucleotide sequence ID" value="NZ_LDUG01000036.1"/>
</dbReference>
<feature type="transmembrane region" description="Helical" evidence="1">
    <location>
        <begin position="311"/>
        <end position="332"/>
    </location>
</feature>
<feature type="domain" description="DUF4010" evidence="3">
    <location>
        <begin position="187"/>
        <end position="396"/>
    </location>
</feature>
<dbReference type="Proteomes" id="UP000064243">
    <property type="component" value="Unassembled WGS sequence"/>
</dbReference>
<keyword evidence="1" id="KW-0812">Transmembrane</keyword>
<evidence type="ECO:0000313" key="4">
    <source>
        <dbReference type="EMBL" id="KVW94303.1"/>
    </source>
</evidence>
<dbReference type="Pfam" id="PF02308">
    <property type="entry name" value="MgtC"/>
    <property type="match status" value="1"/>
</dbReference>
<evidence type="ECO:0000259" key="2">
    <source>
        <dbReference type="Pfam" id="PF02308"/>
    </source>
</evidence>
<proteinExistence type="predicted"/>
<reference evidence="4 5" key="1">
    <citation type="journal article" date="2015" name="Appl. Environ. Microbiol.">
        <title>Aerobic and Anaerobic Thiosulfate Oxidation by a Cold-Adapted, Subglacial Chemoautotroph.</title>
        <authorList>
            <person name="Harrold Z.R."/>
            <person name="Skidmore M.L."/>
            <person name="Hamilton T.L."/>
            <person name="Desch L."/>
            <person name="Amada K."/>
            <person name="van Gelder W."/>
            <person name="Glover K."/>
            <person name="Roden E.E."/>
            <person name="Boyd E.S."/>
        </authorList>
    </citation>
    <scope>NUCLEOTIDE SEQUENCE [LARGE SCALE GENOMIC DNA]</scope>
    <source>
        <strain evidence="4 5">RG</strain>
    </source>
</reference>
<sequence length="427" mass="44858">MDEILTWLPAELATLPRYVVALAIGLLMGLERERNPAAKAGLRTFALTALFGVLTAHLATEFGELWLIAVGLLLVGSMMIAAYLHSPQPADGDPGTTTVAALMLCYGLGVLVWHDEVQLAVMLGIAATMLLYFKPELRGLSQHMSRRDLLSILQFAVLALIILPLLPNQDYGPYGAINPHQIWWMVVLIAGVGLAGYAALRVVGQQRGAVMLGLLGGLVSSTATTLSFSRHARASDTMIPIAVIVIVLANLMVLVRLGVLAAIVAPAVLAQLLPVLTGGLIVGGLGAAYGVHRLQPQGELPALAMGNPTELRTALGFGLMYGVVLLAAAWLSDWLGTRGLYAVAVLSGLTDVDAITLSSMRLHNLDKLSVTVLVNVITLATLANLVFKSALALGIGGWQMARHAIAGMATAGLGLVLAWAIIRGFSA</sequence>
<dbReference type="PANTHER" id="PTHR39084">
    <property type="entry name" value="MEMBRANE PROTEIN-RELATED"/>
    <property type="match status" value="1"/>
</dbReference>
<keyword evidence="5" id="KW-1185">Reference proteome</keyword>
<feature type="transmembrane region" description="Helical" evidence="1">
    <location>
        <begin position="372"/>
        <end position="391"/>
    </location>
</feature>
<comment type="caution">
    <text evidence="4">The sequence shown here is derived from an EMBL/GenBank/DDBJ whole genome shotgun (WGS) entry which is preliminary data.</text>
</comment>
<dbReference type="PANTHER" id="PTHR39084:SF1">
    <property type="entry name" value="DUF4010 DOMAIN-CONTAINING PROTEIN"/>
    <property type="match status" value="1"/>
</dbReference>
<feature type="transmembrane region" description="Helical" evidence="1">
    <location>
        <begin position="272"/>
        <end position="291"/>
    </location>
</feature>
<gene>
    <name evidence="4" type="ORF">ABW22_13020</name>
</gene>
<feature type="transmembrane region" description="Helical" evidence="1">
    <location>
        <begin position="149"/>
        <end position="167"/>
    </location>
</feature>
<protein>
    <submittedName>
        <fullName evidence="4">Magnesium transporter MgtC</fullName>
    </submittedName>
</protein>
<evidence type="ECO:0000259" key="3">
    <source>
        <dbReference type="Pfam" id="PF13194"/>
    </source>
</evidence>
<feature type="domain" description="MgtC/SapB/SrpB/YhiD N-terminal" evidence="2">
    <location>
        <begin position="19"/>
        <end position="138"/>
    </location>
</feature>
<feature type="transmembrane region" description="Helical" evidence="1">
    <location>
        <begin position="65"/>
        <end position="84"/>
    </location>
</feature>
<dbReference type="EMBL" id="LDUG01000036">
    <property type="protein sequence ID" value="KVW94303.1"/>
    <property type="molecule type" value="Genomic_DNA"/>
</dbReference>
<feature type="transmembrane region" description="Helical" evidence="1">
    <location>
        <begin position="182"/>
        <end position="203"/>
    </location>
</feature>
<feature type="transmembrane region" description="Helical" evidence="1">
    <location>
        <begin position="210"/>
        <end position="229"/>
    </location>
</feature>
<dbReference type="InterPro" id="IPR049177">
    <property type="entry name" value="MgtC_SapB_SrpB_YhiD_N"/>
</dbReference>
<organism evidence="4 5">
    <name type="scientific">Thiobacillus denitrificans</name>
    <dbReference type="NCBI Taxonomy" id="36861"/>
    <lineage>
        <taxon>Bacteria</taxon>
        <taxon>Pseudomonadati</taxon>
        <taxon>Pseudomonadota</taxon>
        <taxon>Betaproteobacteria</taxon>
        <taxon>Nitrosomonadales</taxon>
        <taxon>Thiobacillaceae</taxon>
        <taxon>Thiobacillus</taxon>
    </lineage>
</organism>
<dbReference type="STRING" id="1123392.GCA_000376425_02753"/>
<keyword evidence="1" id="KW-0472">Membrane</keyword>
<feature type="transmembrane region" description="Helical" evidence="1">
    <location>
        <begin position="12"/>
        <end position="30"/>
    </location>
</feature>
<keyword evidence="1" id="KW-1133">Transmembrane helix</keyword>
<accession>A0A106BLE4</accession>
<feature type="transmembrane region" description="Helical" evidence="1">
    <location>
        <begin position="96"/>
        <end position="113"/>
    </location>
</feature>
<name>A0A106BLE4_THIDE</name>
<dbReference type="Pfam" id="PF13194">
    <property type="entry name" value="DUF4010"/>
    <property type="match status" value="1"/>
</dbReference>
<dbReference type="PATRIC" id="fig|36861.3.peg.2391"/>
<evidence type="ECO:0000256" key="1">
    <source>
        <dbReference type="SAM" id="Phobius"/>
    </source>
</evidence>
<feature type="transmembrane region" description="Helical" evidence="1">
    <location>
        <begin position="42"/>
        <end position="59"/>
    </location>
</feature>
<dbReference type="OrthoDB" id="9813718at2"/>
<dbReference type="InterPro" id="IPR025105">
    <property type="entry name" value="DUF4010"/>
</dbReference>
<evidence type="ECO:0000313" key="5">
    <source>
        <dbReference type="Proteomes" id="UP000064243"/>
    </source>
</evidence>